<proteinExistence type="inferred from homology"/>
<dbReference type="InterPro" id="IPR020904">
    <property type="entry name" value="Sc_DH/Rdtase_CS"/>
</dbReference>
<dbReference type="Pfam" id="PF00106">
    <property type="entry name" value="adh_short"/>
    <property type="match status" value="1"/>
</dbReference>
<protein>
    <submittedName>
        <fullName evidence="5">SDR family NAD(P)-dependent oxidoreductase</fullName>
    </submittedName>
</protein>
<keyword evidence="6" id="KW-1185">Reference proteome</keyword>
<dbReference type="PANTHER" id="PTHR43976">
    <property type="entry name" value="SHORT CHAIN DEHYDROGENASE"/>
    <property type="match status" value="1"/>
</dbReference>
<evidence type="ECO:0000256" key="3">
    <source>
        <dbReference type="RuleBase" id="RU000363"/>
    </source>
</evidence>
<dbReference type="KEGG" id="sphe:GFH32_09130"/>
<dbReference type="EMBL" id="CP045652">
    <property type="protein sequence ID" value="QGA28218.1"/>
    <property type="molecule type" value="Genomic_DNA"/>
</dbReference>
<dbReference type="InterPro" id="IPR057326">
    <property type="entry name" value="KR_dom"/>
</dbReference>
<evidence type="ECO:0000256" key="2">
    <source>
        <dbReference type="ARBA" id="ARBA00023002"/>
    </source>
</evidence>
<dbReference type="GO" id="GO:0016491">
    <property type="term" value="F:oxidoreductase activity"/>
    <property type="evidence" value="ECO:0007669"/>
    <property type="project" value="UniProtKB-KW"/>
</dbReference>
<evidence type="ECO:0000313" key="5">
    <source>
        <dbReference type="EMBL" id="QGA28218.1"/>
    </source>
</evidence>
<dbReference type="SUPFAM" id="SSF51735">
    <property type="entry name" value="NAD(P)-binding Rossmann-fold domains"/>
    <property type="match status" value="1"/>
</dbReference>
<evidence type="ECO:0000259" key="4">
    <source>
        <dbReference type="SMART" id="SM00822"/>
    </source>
</evidence>
<dbReference type="Gene3D" id="3.40.50.720">
    <property type="entry name" value="NAD(P)-binding Rossmann-like Domain"/>
    <property type="match status" value="1"/>
</dbReference>
<sequence length="271" mass="29576">MPSKVWFITGGSSGLGRSFTETALSRGDSVMVIARNVDTLNDLVLKFPNRLHALSTDVTDRNAVFASVDRCVEIFGRIDIVINNAGQFLFGMVEEVTEEQAMNHMKVNFFGALWVVQAVTPVLRSQGQGHILQVTSMGANGGFASVGLYSASKSALDSLSEALAMEVESFGIKVTILQPGGYVTDLFTRGLTSTKENPSYIDLRNKLAKLWTSSYDAPVSLASAVVSKIVDIEEPPKKIVLGGVAYDQVVEMIDIKLNEYRKWEDLSREAD</sequence>
<feature type="domain" description="Ketoreductase" evidence="4">
    <location>
        <begin position="4"/>
        <end position="186"/>
    </location>
</feature>
<dbReference type="InterPro" id="IPR002347">
    <property type="entry name" value="SDR_fam"/>
</dbReference>
<evidence type="ECO:0000256" key="1">
    <source>
        <dbReference type="ARBA" id="ARBA00006484"/>
    </source>
</evidence>
<reference evidence="5 6" key="1">
    <citation type="submission" date="2019-10" db="EMBL/GenBank/DDBJ databases">
        <authorList>
            <person name="Dong K."/>
        </authorList>
    </citation>
    <scope>NUCLEOTIDE SEQUENCE [LARGE SCALE GENOMIC DNA]</scope>
    <source>
        <strain evidence="6">dk4302</strain>
    </source>
</reference>
<keyword evidence="2" id="KW-0560">Oxidoreductase</keyword>
<dbReference type="PRINTS" id="PR00080">
    <property type="entry name" value="SDRFAMILY"/>
</dbReference>
<comment type="similarity">
    <text evidence="1 3">Belongs to the short-chain dehydrogenases/reductases (SDR) family.</text>
</comment>
<accession>A0A5Q0QIS9</accession>
<dbReference type="PROSITE" id="PS00061">
    <property type="entry name" value="ADH_SHORT"/>
    <property type="match status" value="1"/>
</dbReference>
<dbReference type="CDD" id="cd05374">
    <property type="entry name" value="17beta-HSD-like_SDR_c"/>
    <property type="match status" value="1"/>
</dbReference>
<name>A0A5Q0QIS9_9SPHI</name>
<dbReference type="SMART" id="SM00822">
    <property type="entry name" value="PKS_KR"/>
    <property type="match status" value="1"/>
</dbReference>
<gene>
    <name evidence="5" type="ORF">GFH32_09130</name>
</gene>
<dbReference type="PRINTS" id="PR00081">
    <property type="entry name" value="GDHRDH"/>
</dbReference>
<dbReference type="Proteomes" id="UP000326921">
    <property type="component" value="Chromosome"/>
</dbReference>
<evidence type="ECO:0000313" key="6">
    <source>
        <dbReference type="Proteomes" id="UP000326921"/>
    </source>
</evidence>
<dbReference type="InterPro" id="IPR051911">
    <property type="entry name" value="SDR_oxidoreductase"/>
</dbReference>
<organism evidence="5 6">
    <name type="scientific">Sphingobacterium zhuxiongii</name>
    <dbReference type="NCBI Taxonomy" id="2662364"/>
    <lineage>
        <taxon>Bacteria</taxon>
        <taxon>Pseudomonadati</taxon>
        <taxon>Bacteroidota</taxon>
        <taxon>Sphingobacteriia</taxon>
        <taxon>Sphingobacteriales</taxon>
        <taxon>Sphingobacteriaceae</taxon>
        <taxon>Sphingobacterium</taxon>
    </lineage>
</organism>
<dbReference type="AlphaFoldDB" id="A0A5Q0QIS9"/>
<dbReference type="InterPro" id="IPR036291">
    <property type="entry name" value="NAD(P)-bd_dom_sf"/>
</dbReference>
<dbReference type="NCBIfam" id="NF006114">
    <property type="entry name" value="PRK08263.1"/>
    <property type="match status" value="1"/>
</dbReference>
<dbReference type="PANTHER" id="PTHR43976:SF16">
    <property type="entry name" value="SHORT-CHAIN DEHYDROGENASE_REDUCTASE FAMILY PROTEIN"/>
    <property type="match status" value="1"/>
</dbReference>